<reference evidence="1" key="1">
    <citation type="journal article" date="2014" name="Int. J. Syst. Evol. Microbiol.">
        <title>Complete genome sequence of Corynebacterium casei LMG S-19264T (=DSM 44701T), isolated from a smear-ripened cheese.</title>
        <authorList>
            <consortium name="US DOE Joint Genome Institute (JGI-PGF)"/>
            <person name="Walter F."/>
            <person name="Albersmeier A."/>
            <person name="Kalinowski J."/>
            <person name="Ruckert C."/>
        </authorList>
    </citation>
    <scope>NUCLEOTIDE SEQUENCE</scope>
    <source>
        <strain evidence="1">JCM 3131</strain>
    </source>
</reference>
<dbReference type="AlphaFoldDB" id="A0A918B7Y6"/>
<dbReference type="Proteomes" id="UP000620156">
    <property type="component" value="Unassembled WGS sequence"/>
</dbReference>
<evidence type="ECO:0000313" key="2">
    <source>
        <dbReference type="Proteomes" id="UP000620156"/>
    </source>
</evidence>
<organism evidence="1 2">
    <name type="scientific">Streptomyces ruber</name>
    <dbReference type="NCBI Taxonomy" id="83378"/>
    <lineage>
        <taxon>Bacteria</taxon>
        <taxon>Bacillati</taxon>
        <taxon>Actinomycetota</taxon>
        <taxon>Actinomycetes</taxon>
        <taxon>Kitasatosporales</taxon>
        <taxon>Streptomycetaceae</taxon>
        <taxon>Streptomyces</taxon>
    </lineage>
</organism>
<name>A0A918B7Y6_9ACTN</name>
<protein>
    <submittedName>
        <fullName evidence="1">Uncharacterized protein</fullName>
    </submittedName>
</protein>
<keyword evidence="2" id="KW-1185">Reference proteome</keyword>
<evidence type="ECO:0000313" key="1">
    <source>
        <dbReference type="EMBL" id="GGQ42400.1"/>
    </source>
</evidence>
<gene>
    <name evidence="1" type="ORF">GCM10010145_08990</name>
</gene>
<reference evidence="1" key="2">
    <citation type="submission" date="2020-09" db="EMBL/GenBank/DDBJ databases">
        <authorList>
            <person name="Sun Q."/>
            <person name="Ohkuma M."/>
        </authorList>
    </citation>
    <scope>NUCLEOTIDE SEQUENCE</scope>
    <source>
        <strain evidence="1">JCM 3131</strain>
    </source>
</reference>
<proteinExistence type="predicted"/>
<accession>A0A918B7Y6</accession>
<dbReference type="EMBL" id="BMQK01000001">
    <property type="protein sequence ID" value="GGQ42400.1"/>
    <property type="molecule type" value="Genomic_DNA"/>
</dbReference>
<sequence>MSRSPQRRVSPRLAGPRLVAAGELVPGDLLALSARDVAARRWYVVVDSCALPGRSGPEPSGLRRVTLRPPLGGAEREEVFDAEWGVIVDGRRRAVADGIPRAV</sequence>
<dbReference type="RefSeq" id="WP_189215233.1">
    <property type="nucleotide sequence ID" value="NZ_BMQK01000001.1"/>
</dbReference>
<comment type="caution">
    <text evidence="1">The sequence shown here is derived from an EMBL/GenBank/DDBJ whole genome shotgun (WGS) entry which is preliminary data.</text>
</comment>